<proteinExistence type="predicted"/>
<evidence type="ECO:0000256" key="2">
    <source>
        <dbReference type="SAM" id="Phobius"/>
    </source>
</evidence>
<evidence type="ECO:0000313" key="4">
    <source>
        <dbReference type="Proteomes" id="UP000032545"/>
    </source>
</evidence>
<feature type="region of interest" description="Disordered" evidence="1">
    <location>
        <begin position="61"/>
        <end position="82"/>
    </location>
</feature>
<dbReference type="EMBL" id="JYFN01000001">
    <property type="protein sequence ID" value="KJE25510.1"/>
    <property type="molecule type" value="Genomic_DNA"/>
</dbReference>
<sequence>MDSGFEWDRILLAVALLAAMFLLPALVIWRDQVRDRHRFGAQALSRPVRYAPDGQSYREGAARAAAPEWTAGDGAAGDGAARQRAEAVALDGVVGEAPSPSVVSGGRGR</sequence>
<accession>A0A0D8BN29</accession>
<keyword evidence="2" id="KW-1133">Transmembrane helix</keyword>
<dbReference type="RefSeq" id="WP_236706250.1">
    <property type="nucleotide sequence ID" value="NZ_JYFN01000001.1"/>
</dbReference>
<evidence type="ECO:0000256" key="1">
    <source>
        <dbReference type="SAM" id="MobiDB-lite"/>
    </source>
</evidence>
<keyword evidence="2" id="KW-0472">Membrane</keyword>
<name>A0A0D8BN29_9ACTN</name>
<comment type="caution">
    <text evidence="3">The sequence shown here is derived from an EMBL/GenBank/DDBJ whole genome shotgun (WGS) entry which is preliminary data.</text>
</comment>
<reference evidence="4" key="1">
    <citation type="submission" date="2015-02" db="EMBL/GenBank/DDBJ databases">
        <title>Draft Genome of Frankia sp. CpI1-S.</title>
        <authorList>
            <person name="Oshone R.T."/>
            <person name="Ngom M."/>
            <person name="Ghodhbane-Gtari F."/>
            <person name="Gtari M."/>
            <person name="Morris K."/>
            <person name="Thomas K."/>
            <person name="Sen A."/>
            <person name="Tisa L.S."/>
        </authorList>
    </citation>
    <scope>NUCLEOTIDE SEQUENCE [LARGE SCALE GENOMIC DNA]</scope>
    <source>
        <strain evidence="4">CpI1-S</strain>
    </source>
</reference>
<protein>
    <submittedName>
        <fullName evidence="3">Uncharacterized protein</fullName>
    </submittedName>
</protein>
<dbReference type="AlphaFoldDB" id="A0A0D8BN29"/>
<reference evidence="3 4" key="2">
    <citation type="journal article" date="2016" name="Genome Announc.">
        <title>Permanent Draft Genome Sequences for Two Variants of Frankia sp. Strain CpI1, the First Frankia Strain Isolated from Root Nodules of Comptonia peregrina.</title>
        <authorList>
            <person name="Oshone R."/>
            <person name="Hurst S.G.IV."/>
            <person name="Abebe-Akele F."/>
            <person name="Simpson S."/>
            <person name="Morris K."/>
            <person name="Thomas W.K."/>
            <person name="Tisa L.S."/>
        </authorList>
    </citation>
    <scope>NUCLEOTIDE SEQUENCE [LARGE SCALE GENOMIC DNA]</scope>
    <source>
        <strain evidence="4">CpI1-S</strain>
    </source>
</reference>
<evidence type="ECO:0000313" key="3">
    <source>
        <dbReference type="EMBL" id="KJE25510.1"/>
    </source>
</evidence>
<dbReference type="PATRIC" id="fig|1502723.3.peg.143"/>
<dbReference type="Proteomes" id="UP000032545">
    <property type="component" value="Unassembled WGS sequence"/>
</dbReference>
<gene>
    <name evidence="3" type="ORF">FF36_00126</name>
</gene>
<organism evidence="3 4">
    <name type="scientific">Frankia torreyi</name>
    <dbReference type="NCBI Taxonomy" id="1856"/>
    <lineage>
        <taxon>Bacteria</taxon>
        <taxon>Bacillati</taxon>
        <taxon>Actinomycetota</taxon>
        <taxon>Actinomycetes</taxon>
        <taxon>Frankiales</taxon>
        <taxon>Frankiaceae</taxon>
        <taxon>Frankia</taxon>
    </lineage>
</organism>
<feature type="transmembrane region" description="Helical" evidence="2">
    <location>
        <begin position="12"/>
        <end position="29"/>
    </location>
</feature>
<keyword evidence="4" id="KW-1185">Reference proteome</keyword>
<keyword evidence="2" id="KW-0812">Transmembrane</keyword>